<dbReference type="InterPro" id="IPR055298">
    <property type="entry name" value="AtLOH3-like"/>
</dbReference>
<dbReference type="PANTHER" id="PTHR11697:SF230">
    <property type="entry name" value="ZINC FINGER, MYM DOMAIN CONTAINING 1"/>
    <property type="match status" value="1"/>
</dbReference>
<evidence type="ECO:0000313" key="3">
    <source>
        <dbReference type="Proteomes" id="UP000233837"/>
    </source>
</evidence>
<evidence type="ECO:0000256" key="1">
    <source>
        <dbReference type="SAM" id="Phobius"/>
    </source>
</evidence>
<keyword evidence="3" id="KW-1185">Reference proteome</keyword>
<dbReference type="AlphaFoldDB" id="A0A2I0WMA2"/>
<protein>
    <submittedName>
        <fullName evidence="2">Uncharacterized protein</fullName>
    </submittedName>
</protein>
<reference evidence="2 3" key="1">
    <citation type="journal article" date="2016" name="Sci. Rep.">
        <title>The Dendrobium catenatum Lindl. genome sequence provides insights into polysaccharide synthase, floral development and adaptive evolution.</title>
        <authorList>
            <person name="Zhang G.Q."/>
            <person name="Xu Q."/>
            <person name="Bian C."/>
            <person name="Tsai W.C."/>
            <person name="Yeh C.M."/>
            <person name="Liu K.W."/>
            <person name="Yoshida K."/>
            <person name="Zhang L.S."/>
            <person name="Chang S.B."/>
            <person name="Chen F."/>
            <person name="Shi Y."/>
            <person name="Su Y.Y."/>
            <person name="Zhang Y.Q."/>
            <person name="Chen L.J."/>
            <person name="Yin Y."/>
            <person name="Lin M."/>
            <person name="Huang H."/>
            <person name="Deng H."/>
            <person name="Wang Z.W."/>
            <person name="Zhu S.L."/>
            <person name="Zhao X."/>
            <person name="Deng C."/>
            <person name="Niu S.C."/>
            <person name="Huang J."/>
            <person name="Wang M."/>
            <person name="Liu G.H."/>
            <person name="Yang H.J."/>
            <person name="Xiao X.J."/>
            <person name="Hsiao Y.Y."/>
            <person name="Wu W.L."/>
            <person name="Chen Y.Y."/>
            <person name="Mitsuda N."/>
            <person name="Ohme-Takagi M."/>
            <person name="Luo Y.B."/>
            <person name="Van de Peer Y."/>
            <person name="Liu Z.J."/>
        </authorList>
    </citation>
    <scope>NUCLEOTIDE SEQUENCE [LARGE SCALE GENOMIC DNA]</scope>
    <source>
        <tissue evidence="2">The whole plant</tissue>
    </source>
</reference>
<keyword evidence="1" id="KW-0472">Membrane</keyword>
<dbReference type="EMBL" id="KZ502537">
    <property type="protein sequence ID" value="PKU76783.1"/>
    <property type="molecule type" value="Genomic_DNA"/>
</dbReference>
<dbReference type="PANTHER" id="PTHR11697">
    <property type="entry name" value="GENERAL TRANSCRIPTION FACTOR 2-RELATED ZINC FINGER PROTEIN"/>
    <property type="match status" value="1"/>
</dbReference>
<reference evidence="2 3" key="2">
    <citation type="journal article" date="2017" name="Nature">
        <title>The Apostasia genome and the evolution of orchids.</title>
        <authorList>
            <person name="Zhang G.Q."/>
            <person name="Liu K.W."/>
            <person name="Li Z."/>
            <person name="Lohaus R."/>
            <person name="Hsiao Y.Y."/>
            <person name="Niu S.C."/>
            <person name="Wang J.Y."/>
            <person name="Lin Y.C."/>
            <person name="Xu Q."/>
            <person name="Chen L.J."/>
            <person name="Yoshida K."/>
            <person name="Fujiwara S."/>
            <person name="Wang Z.W."/>
            <person name="Zhang Y.Q."/>
            <person name="Mitsuda N."/>
            <person name="Wang M."/>
            <person name="Liu G.H."/>
            <person name="Pecoraro L."/>
            <person name="Huang H.X."/>
            <person name="Xiao X.J."/>
            <person name="Lin M."/>
            <person name="Wu X.Y."/>
            <person name="Wu W.L."/>
            <person name="Chen Y.Y."/>
            <person name="Chang S.B."/>
            <person name="Sakamoto S."/>
            <person name="Ohme-Takagi M."/>
            <person name="Yagi M."/>
            <person name="Zeng S.J."/>
            <person name="Shen C.Y."/>
            <person name="Yeh C.M."/>
            <person name="Luo Y.B."/>
            <person name="Tsai W.C."/>
            <person name="Van de Peer Y."/>
            <person name="Liu Z.J."/>
        </authorList>
    </citation>
    <scope>NUCLEOTIDE SEQUENCE [LARGE SCALE GENOMIC DNA]</scope>
    <source>
        <tissue evidence="2">The whole plant</tissue>
    </source>
</reference>
<dbReference type="Proteomes" id="UP000233837">
    <property type="component" value="Unassembled WGS sequence"/>
</dbReference>
<gene>
    <name evidence="2" type="ORF">MA16_Dca001389</name>
</gene>
<keyword evidence="1" id="KW-0812">Transmembrane</keyword>
<evidence type="ECO:0000313" key="2">
    <source>
        <dbReference type="EMBL" id="PKU76783.1"/>
    </source>
</evidence>
<organism evidence="2 3">
    <name type="scientific">Dendrobium catenatum</name>
    <dbReference type="NCBI Taxonomy" id="906689"/>
    <lineage>
        <taxon>Eukaryota</taxon>
        <taxon>Viridiplantae</taxon>
        <taxon>Streptophyta</taxon>
        <taxon>Embryophyta</taxon>
        <taxon>Tracheophyta</taxon>
        <taxon>Spermatophyta</taxon>
        <taxon>Magnoliopsida</taxon>
        <taxon>Liliopsida</taxon>
        <taxon>Asparagales</taxon>
        <taxon>Orchidaceae</taxon>
        <taxon>Epidendroideae</taxon>
        <taxon>Malaxideae</taxon>
        <taxon>Dendrobiinae</taxon>
        <taxon>Dendrobium</taxon>
    </lineage>
</organism>
<accession>A0A2I0WMA2</accession>
<keyword evidence="1" id="KW-1133">Transmembrane helix</keyword>
<sequence length="82" mass="9409">MSDEFTSLISIADLAKQIVKDKKNCVSLIYRLIILTLTLSIVIVTVERAFSAMKIIKHQLRSQIDDAWLNDCLVLYIEKKNI</sequence>
<name>A0A2I0WMA2_9ASPA</name>
<feature type="transmembrane region" description="Helical" evidence="1">
    <location>
        <begin position="28"/>
        <end position="50"/>
    </location>
</feature>
<proteinExistence type="predicted"/>